<feature type="compositionally biased region" description="Basic residues" evidence="1">
    <location>
        <begin position="1"/>
        <end position="21"/>
    </location>
</feature>
<feature type="region of interest" description="Disordered" evidence="1">
    <location>
        <begin position="1"/>
        <end position="207"/>
    </location>
</feature>
<feature type="compositionally biased region" description="Basic residues" evidence="1">
    <location>
        <begin position="104"/>
        <end position="113"/>
    </location>
</feature>
<keyword evidence="2" id="KW-0326">Glycosidase</keyword>
<accession>A0A6J4SI47</accession>
<feature type="compositionally biased region" description="Basic residues" evidence="1">
    <location>
        <begin position="126"/>
        <end position="151"/>
    </location>
</feature>
<feature type="non-terminal residue" evidence="2">
    <location>
        <position position="1"/>
    </location>
</feature>
<feature type="compositionally biased region" description="Low complexity" evidence="1">
    <location>
        <begin position="62"/>
        <end position="72"/>
    </location>
</feature>
<feature type="non-terminal residue" evidence="2">
    <location>
        <position position="207"/>
    </location>
</feature>
<dbReference type="AlphaFoldDB" id="A0A6J4SI47"/>
<feature type="compositionally biased region" description="Basic and acidic residues" evidence="1">
    <location>
        <begin position="167"/>
        <end position="185"/>
    </location>
</feature>
<feature type="compositionally biased region" description="Basic residues" evidence="1">
    <location>
        <begin position="73"/>
        <end position="95"/>
    </location>
</feature>
<sequence length="207" mass="22309">DRHRAGRGWRRPALLRRRRPALRALPRRGVGAAGHRRARGVRAPLARGLPVRPVVADDPRQAAGVPRGVRGLRPGRHGPLRGRGPRAAARRRGHRPQPAEGRRHDRQRPRGPRPPRGGGGPGRARVGPRRAAGRGRSACRVRRPARTHAGLHRAGQGAQGPRAALRGPDDGLRAHAGDRPGERPPGRVPVARGGRGGPARRGRDPRL</sequence>
<dbReference type="EC" id="3.2.2.20" evidence="2"/>
<proteinExistence type="predicted"/>
<evidence type="ECO:0000256" key="1">
    <source>
        <dbReference type="SAM" id="MobiDB-lite"/>
    </source>
</evidence>
<protein>
    <submittedName>
        <fullName evidence="2">DNA-3-methyladenine glycosylase</fullName>
        <ecNumber evidence="2">3.2.2.20</ecNumber>
    </submittedName>
</protein>
<gene>
    <name evidence="2" type="ORF">AVDCRST_MAG13-2165</name>
</gene>
<keyword evidence="2" id="KW-0378">Hydrolase</keyword>
<dbReference type="EMBL" id="CADCVO010000345">
    <property type="protein sequence ID" value="CAA9499587.1"/>
    <property type="molecule type" value="Genomic_DNA"/>
</dbReference>
<dbReference type="GO" id="GO:0008725">
    <property type="term" value="F:DNA-3-methyladenine glycosylase activity"/>
    <property type="evidence" value="ECO:0007669"/>
    <property type="project" value="UniProtKB-EC"/>
</dbReference>
<name>A0A6J4SI47_9ACTN</name>
<reference evidence="2" key="1">
    <citation type="submission" date="2020-02" db="EMBL/GenBank/DDBJ databases">
        <authorList>
            <person name="Meier V. D."/>
        </authorList>
    </citation>
    <scope>NUCLEOTIDE SEQUENCE</scope>
    <source>
        <strain evidence="2">AVDCRST_MAG13</strain>
    </source>
</reference>
<organism evidence="2">
    <name type="scientific">uncultured Solirubrobacteraceae bacterium</name>
    <dbReference type="NCBI Taxonomy" id="1162706"/>
    <lineage>
        <taxon>Bacteria</taxon>
        <taxon>Bacillati</taxon>
        <taxon>Actinomycetota</taxon>
        <taxon>Thermoleophilia</taxon>
        <taxon>Solirubrobacterales</taxon>
        <taxon>Solirubrobacteraceae</taxon>
        <taxon>environmental samples</taxon>
    </lineage>
</organism>
<feature type="compositionally biased region" description="Low complexity" evidence="1">
    <location>
        <begin position="153"/>
        <end position="166"/>
    </location>
</feature>
<evidence type="ECO:0000313" key="2">
    <source>
        <dbReference type="EMBL" id="CAA9499587.1"/>
    </source>
</evidence>